<accession>A0ABU5GPV5</accession>
<dbReference type="SUPFAM" id="SSF53756">
    <property type="entry name" value="UDP-Glycosyltransferase/glycogen phosphorylase"/>
    <property type="match status" value="1"/>
</dbReference>
<dbReference type="PANTHER" id="PTHR45947">
    <property type="entry name" value="SULFOQUINOVOSYL TRANSFERASE SQD2"/>
    <property type="match status" value="1"/>
</dbReference>
<comment type="caution">
    <text evidence="2">The sequence shown here is derived from an EMBL/GenBank/DDBJ whole genome shotgun (WGS) entry which is preliminary data.</text>
</comment>
<reference evidence="2 3" key="1">
    <citation type="submission" date="2023-12" db="EMBL/GenBank/DDBJ databases">
        <title>Denitrificimonas halotolerans sp. nov.,a novel species isolated from landfill leachate.</title>
        <authorList>
            <person name="Wang S."/>
        </authorList>
    </citation>
    <scope>NUCLEOTIDE SEQUENCE [LARGE SCALE GENOMIC DNA]</scope>
    <source>
        <strain evidence="2 3">JX-1</strain>
    </source>
</reference>
<dbReference type="InterPro" id="IPR001296">
    <property type="entry name" value="Glyco_trans_1"/>
</dbReference>
<protein>
    <submittedName>
        <fullName evidence="2">Glycosyltransferase</fullName>
        <ecNumber evidence="2">2.4.-.-</ecNumber>
    </submittedName>
</protein>
<proteinExistence type="predicted"/>
<dbReference type="InterPro" id="IPR050194">
    <property type="entry name" value="Glycosyltransferase_grp1"/>
</dbReference>
<dbReference type="Gene3D" id="3.40.50.2000">
    <property type="entry name" value="Glycogen Phosphorylase B"/>
    <property type="match status" value="2"/>
</dbReference>
<dbReference type="Proteomes" id="UP001294570">
    <property type="component" value="Unassembled WGS sequence"/>
</dbReference>
<dbReference type="GO" id="GO:0016757">
    <property type="term" value="F:glycosyltransferase activity"/>
    <property type="evidence" value="ECO:0007669"/>
    <property type="project" value="UniProtKB-KW"/>
</dbReference>
<dbReference type="EC" id="2.4.-.-" evidence="2"/>
<evidence type="ECO:0000313" key="2">
    <source>
        <dbReference type="EMBL" id="MDY7218794.1"/>
    </source>
</evidence>
<evidence type="ECO:0000313" key="3">
    <source>
        <dbReference type="Proteomes" id="UP001294570"/>
    </source>
</evidence>
<sequence length="418" mass="47333">MNNLIILTSSFPYEGGEQFLETEIKYWKGTNFDNVYIMSDNNKGALRSFPGEIKLLKKHKINKKFLYVVKALLSVYFMKEVVCLFKRGGVINFISNLKVALKSVAVLLREKEMLSKTMMSNDIDGNNTFYCYWNDISFYAACILKEKGAVNQVVSRAHRFDLYEEQRKNKYMPLKRQFANSPDRVYLLSKSALKYYKSKYSVTVNNLDVARLGVNLPAEQPQAKISRDTVKVISISYCVPVKQIHLIASAVLEYAKQNQDIGVEWAHIGDGPLLKSLIKESRELTRKQTNLTINFFGHKKNTDVIEILKSGGFDIFINSSASEGIPVSIMEAMSCKIPSIAPNVGGISDLVNNENGYLMPKKCTASDIVLGINTICKNKKTIDYGNNAYNWVYERFNASINYPDFICKLEKIAGINEP</sequence>
<dbReference type="PANTHER" id="PTHR45947:SF3">
    <property type="entry name" value="SULFOQUINOVOSYL TRANSFERASE SQD2"/>
    <property type="match status" value="1"/>
</dbReference>
<feature type="domain" description="Glycosyl transferase family 1" evidence="1">
    <location>
        <begin position="222"/>
        <end position="390"/>
    </location>
</feature>
<keyword evidence="2" id="KW-0808">Transferase</keyword>
<gene>
    <name evidence="2" type="ORF">TOI97_04310</name>
</gene>
<evidence type="ECO:0000259" key="1">
    <source>
        <dbReference type="Pfam" id="PF00534"/>
    </source>
</evidence>
<dbReference type="Pfam" id="PF00534">
    <property type="entry name" value="Glycos_transf_1"/>
    <property type="match status" value="1"/>
</dbReference>
<keyword evidence="2" id="KW-0328">Glycosyltransferase</keyword>
<name>A0ABU5GPV5_9GAMM</name>
<dbReference type="RefSeq" id="WP_321552887.1">
    <property type="nucleotide sequence ID" value="NZ_JAXIVU010000003.1"/>
</dbReference>
<dbReference type="EMBL" id="JAXIVU010000003">
    <property type="protein sequence ID" value="MDY7218794.1"/>
    <property type="molecule type" value="Genomic_DNA"/>
</dbReference>
<organism evidence="2 3">
    <name type="scientific">Denitrificimonas halotolerans</name>
    <dbReference type="NCBI Taxonomy" id="3098930"/>
    <lineage>
        <taxon>Bacteria</taxon>
        <taxon>Pseudomonadati</taxon>
        <taxon>Pseudomonadota</taxon>
        <taxon>Gammaproteobacteria</taxon>
        <taxon>Pseudomonadales</taxon>
        <taxon>Pseudomonadaceae</taxon>
        <taxon>Denitrificimonas</taxon>
    </lineage>
</organism>
<keyword evidence="3" id="KW-1185">Reference proteome</keyword>